<dbReference type="Proteomes" id="UP001155057">
    <property type="component" value="Unassembled WGS sequence"/>
</dbReference>
<dbReference type="RefSeq" id="WP_259123823.1">
    <property type="nucleotide sequence ID" value="NZ_JANTZO010000005.1"/>
</dbReference>
<evidence type="ECO:0000313" key="2">
    <source>
        <dbReference type="Proteomes" id="UP001155057"/>
    </source>
</evidence>
<sequence length="454" mass="52634">MDAEVAMSMDGRDNLLVVEKHRLGDTPEEVKPFSNEREELLRAAVRENGGVEKEDPQYQRFLKRLYNEEVWIGCPCRDGTPFEDAPVPLMTVQNRERYNLLRLPKRPAHADGCLFEAEGPKSDPQRKEGSNIEERGVCFHRRIGERTERREGTTNGRSGGTNLRADRSSLEQLLYELLDRSGLNRTEGTRWERKEAFGRIYRVAGSFDLASTFKVQDYLWVRPWKLVDAAKQLREDWEMWPDTSAHPHAIFVFQAEEVNGQTIIYDVEEEEEHEVQDELEIRSPDMRGPYLVLMTISDSKERPKYMEPRRAFGVPIVGEPRYFPVWSRQEREIVLYAIEEIEAINRDLDNPLQLQKPLKSTTTRLGDCLPDLRLKWRGENIVVRLVKSMEAYVGEKESQKETLDYNKLNALGRPLVIETEGEVGIRLVKRFRDSVNEELEIIRQDTGGSTSPEL</sequence>
<accession>A0A9X2Q1M7</accession>
<comment type="caution">
    <text evidence="1">The sequence shown here is derived from an EMBL/GenBank/DDBJ whole genome shotgun (WGS) entry which is preliminary data.</text>
</comment>
<name>A0A9X2Q1M7_9BACT</name>
<gene>
    <name evidence="1" type="ORF">GGP61_001483</name>
</gene>
<proteinExistence type="predicted"/>
<dbReference type="EMBL" id="JANUAE010000004">
    <property type="protein sequence ID" value="MCS3709879.1"/>
    <property type="molecule type" value="Genomic_DNA"/>
</dbReference>
<evidence type="ECO:0000313" key="1">
    <source>
        <dbReference type="EMBL" id="MCS3709879.1"/>
    </source>
</evidence>
<dbReference type="AlphaFoldDB" id="A0A9X2Q1M7"/>
<protein>
    <submittedName>
        <fullName evidence="1">Uncharacterized protein</fullName>
    </submittedName>
</protein>
<organism evidence="1 2">
    <name type="scientific">Salinibacter ruber</name>
    <dbReference type="NCBI Taxonomy" id="146919"/>
    <lineage>
        <taxon>Bacteria</taxon>
        <taxon>Pseudomonadati</taxon>
        <taxon>Rhodothermota</taxon>
        <taxon>Rhodothermia</taxon>
        <taxon>Rhodothermales</taxon>
        <taxon>Salinibacteraceae</taxon>
        <taxon>Salinibacter</taxon>
    </lineage>
</organism>
<reference evidence="1" key="1">
    <citation type="submission" date="2022-08" db="EMBL/GenBank/DDBJ databases">
        <title>Genomic Encyclopedia of Type Strains, Phase V (KMG-V): Genome sequencing to study the core and pangenomes of soil and plant-associated prokaryotes.</title>
        <authorList>
            <person name="Whitman W."/>
        </authorList>
    </citation>
    <scope>NUCLEOTIDE SEQUENCE</scope>
    <source>
        <strain evidence="1">SP3049</strain>
    </source>
</reference>